<dbReference type="Pfam" id="PF00067">
    <property type="entry name" value="p450"/>
    <property type="match status" value="1"/>
</dbReference>
<comment type="caution">
    <text evidence="1">The sequence shown here is derived from an EMBL/GenBank/DDBJ whole genome shotgun (WGS) entry which is preliminary data.</text>
</comment>
<gene>
    <name evidence="1" type="ORF">V6N11_066611</name>
</gene>
<evidence type="ECO:0000313" key="1">
    <source>
        <dbReference type="EMBL" id="KAK8484030.1"/>
    </source>
</evidence>
<dbReference type="SUPFAM" id="SSF48264">
    <property type="entry name" value="Cytochrome P450"/>
    <property type="match status" value="1"/>
</dbReference>
<dbReference type="Proteomes" id="UP001396334">
    <property type="component" value="Unassembled WGS sequence"/>
</dbReference>
<dbReference type="InterPro" id="IPR001128">
    <property type="entry name" value="Cyt_P450"/>
</dbReference>
<dbReference type="InterPro" id="IPR036396">
    <property type="entry name" value="Cyt_P450_sf"/>
</dbReference>
<dbReference type="Gene3D" id="1.10.630.10">
    <property type="entry name" value="Cytochrome P450"/>
    <property type="match status" value="1"/>
</dbReference>
<keyword evidence="2" id="KW-1185">Reference proteome</keyword>
<accession>A0ABR1ZTJ2</accession>
<dbReference type="EMBL" id="JBBPBN010000607">
    <property type="protein sequence ID" value="KAK8484030.1"/>
    <property type="molecule type" value="Genomic_DNA"/>
</dbReference>
<proteinExistence type="predicted"/>
<evidence type="ECO:0000313" key="2">
    <source>
        <dbReference type="Proteomes" id="UP001396334"/>
    </source>
</evidence>
<protein>
    <submittedName>
        <fullName evidence="1">Uncharacterized protein</fullName>
    </submittedName>
</protein>
<dbReference type="PANTHER" id="PTHR24296">
    <property type="entry name" value="CYTOCHROME P450"/>
    <property type="match status" value="1"/>
</dbReference>
<name>A0ABR1ZTJ2_9ROSI</name>
<reference evidence="1 2" key="1">
    <citation type="journal article" date="2024" name="G3 (Bethesda)">
        <title>Genome assembly of Hibiscus sabdariffa L. provides insights into metabolisms of medicinal natural products.</title>
        <authorList>
            <person name="Kim T."/>
        </authorList>
    </citation>
    <scope>NUCLEOTIDE SEQUENCE [LARGE SCALE GENOMIC DNA]</scope>
    <source>
        <strain evidence="1">TK-2024</strain>
        <tissue evidence="1">Old leaves</tissue>
    </source>
</reference>
<sequence>MFIQLLSLAIIFFLTLPFLFFILNNNSESQKLSSTSSVLPKRYPVIGSYLALKSNLGNRVQWITQILQNCPSATYTLHLVLGSRKVLTANPDNVRHILKSNFNNYPKDPFFITAFFDFLGNGIFNADGESWKLESQVSSHEFNTKSLRKFVETVVDTELHDRLVLMLSDAISGNKVLDLQDVLQRFAFDNVCKIAFGHDMACLLPSLPQTQFADAFEDATHLRTKGFELLFL</sequence>
<organism evidence="1 2">
    <name type="scientific">Hibiscus sabdariffa</name>
    <name type="common">roselle</name>
    <dbReference type="NCBI Taxonomy" id="183260"/>
    <lineage>
        <taxon>Eukaryota</taxon>
        <taxon>Viridiplantae</taxon>
        <taxon>Streptophyta</taxon>
        <taxon>Embryophyta</taxon>
        <taxon>Tracheophyta</taxon>
        <taxon>Spermatophyta</taxon>
        <taxon>Magnoliopsida</taxon>
        <taxon>eudicotyledons</taxon>
        <taxon>Gunneridae</taxon>
        <taxon>Pentapetalae</taxon>
        <taxon>rosids</taxon>
        <taxon>malvids</taxon>
        <taxon>Malvales</taxon>
        <taxon>Malvaceae</taxon>
        <taxon>Malvoideae</taxon>
        <taxon>Hibiscus</taxon>
    </lineage>
</organism>